<accession>A0ABS2NWW5</accession>
<dbReference type="RefSeq" id="WP_204413955.1">
    <property type="nucleotide sequence ID" value="NZ_JAFBED010000002.1"/>
</dbReference>
<evidence type="ECO:0000313" key="1">
    <source>
        <dbReference type="EMBL" id="MBM7619131.1"/>
    </source>
</evidence>
<name>A0ABS2NWW5_9BACI</name>
<dbReference type="Proteomes" id="UP000737402">
    <property type="component" value="Unassembled WGS sequence"/>
</dbReference>
<evidence type="ECO:0000313" key="2">
    <source>
        <dbReference type="Proteomes" id="UP000737402"/>
    </source>
</evidence>
<proteinExistence type="predicted"/>
<reference evidence="1 2" key="1">
    <citation type="submission" date="2021-01" db="EMBL/GenBank/DDBJ databases">
        <title>Genomic Encyclopedia of Type Strains, Phase IV (KMG-IV): sequencing the most valuable type-strain genomes for metagenomic binning, comparative biology and taxonomic classification.</title>
        <authorList>
            <person name="Goeker M."/>
        </authorList>
    </citation>
    <scope>NUCLEOTIDE SEQUENCE [LARGE SCALE GENOMIC DNA]</scope>
    <source>
        <strain evidence="1 2">DSM 25879</strain>
    </source>
</reference>
<organism evidence="1 2">
    <name type="scientific">Sutcliffiella tianshenii</name>
    <dbReference type="NCBI Taxonomy" id="1463404"/>
    <lineage>
        <taxon>Bacteria</taxon>
        <taxon>Bacillati</taxon>
        <taxon>Bacillota</taxon>
        <taxon>Bacilli</taxon>
        <taxon>Bacillales</taxon>
        <taxon>Bacillaceae</taxon>
        <taxon>Sutcliffiella</taxon>
    </lineage>
</organism>
<gene>
    <name evidence="1" type="ORF">JOC95_000980</name>
</gene>
<evidence type="ECO:0008006" key="3">
    <source>
        <dbReference type="Google" id="ProtNLM"/>
    </source>
</evidence>
<comment type="caution">
    <text evidence="1">The sequence shown here is derived from an EMBL/GenBank/DDBJ whole genome shotgun (WGS) entry which is preliminary data.</text>
</comment>
<protein>
    <recommendedName>
        <fullName evidence="3">YneQ</fullName>
    </recommendedName>
</protein>
<keyword evidence="2" id="KW-1185">Reference proteome</keyword>
<sequence>MAFGIAREELKRWKEQVSKGKIAFITHYWIHPRFEGINTVTKAGCSDVEKLIAWGHSYGLKKEWIHNREKYPHFDLIGDKQLEILICENQLQQIERFFPKEKN</sequence>
<dbReference type="EMBL" id="JAFBED010000002">
    <property type="protein sequence ID" value="MBM7619131.1"/>
    <property type="molecule type" value="Genomic_DNA"/>
</dbReference>